<evidence type="ECO:0000313" key="6">
    <source>
        <dbReference type="Proteomes" id="UP000265411"/>
    </source>
</evidence>
<feature type="domain" description="HTH araC/xylS-type" evidence="4">
    <location>
        <begin position="243"/>
        <end position="339"/>
    </location>
</feature>
<evidence type="ECO:0000256" key="2">
    <source>
        <dbReference type="ARBA" id="ARBA00023125"/>
    </source>
</evidence>
<dbReference type="Proteomes" id="UP000265411">
    <property type="component" value="Unassembled WGS sequence"/>
</dbReference>
<keyword evidence="3" id="KW-0804">Transcription</keyword>
<keyword evidence="2" id="KW-0238">DNA-binding</keyword>
<evidence type="ECO:0000259" key="4">
    <source>
        <dbReference type="PROSITE" id="PS01124"/>
    </source>
</evidence>
<dbReference type="Pfam" id="PF12625">
    <property type="entry name" value="Arabinose_bd"/>
    <property type="match status" value="1"/>
</dbReference>
<keyword evidence="6" id="KW-1185">Reference proteome</keyword>
<dbReference type="InterPro" id="IPR032687">
    <property type="entry name" value="AraC-type_N"/>
</dbReference>
<dbReference type="Gene3D" id="1.10.10.60">
    <property type="entry name" value="Homeodomain-like"/>
    <property type="match status" value="1"/>
</dbReference>
<dbReference type="SMART" id="SM00342">
    <property type="entry name" value="HTH_ARAC"/>
    <property type="match status" value="1"/>
</dbReference>
<comment type="caution">
    <text evidence="5">The sequence shown here is derived from an EMBL/GenBank/DDBJ whole genome shotgun (WGS) entry which is preliminary data.</text>
</comment>
<dbReference type="InterPro" id="IPR009057">
    <property type="entry name" value="Homeodomain-like_sf"/>
</dbReference>
<evidence type="ECO:0000313" key="5">
    <source>
        <dbReference type="EMBL" id="RGP52856.1"/>
    </source>
</evidence>
<dbReference type="OrthoDB" id="9805730at2"/>
<organism evidence="5 6">
    <name type="scientific">Pseudomonas abyssi</name>
    <dbReference type="NCBI Taxonomy" id="170540"/>
    <lineage>
        <taxon>Bacteria</taxon>
        <taxon>Pseudomonadati</taxon>
        <taxon>Pseudomonadota</taxon>
        <taxon>Gammaproteobacteria</taxon>
        <taxon>Pseudomonadales</taxon>
        <taxon>Pseudomonadaceae</taxon>
        <taxon>Pseudomonas</taxon>
    </lineage>
</organism>
<gene>
    <name evidence="5" type="ORF">ASB58_17735</name>
</gene>
<name>A0A395QYA7_9PSED</name>
<dbReference type="SUPFAM" id="SSF46689">
    <property type="entry name" value="Homeodomain-like"/>
    <property type="match status" value="1"/>
</dbReference>
<dbReference type="Pfam" id="PF12833">
    <property type="entry name" value="HTH_18"/>
    <property type="match status" value="1"/>
</dbReference>
<dbReference type="PANTHER" id="PTHR47894">
    <property type="entry name" value="HTH-TYPE TRANSCRIPTIONAL REGULATOR GADX"/>
    <property type="match status" value="1"/>
</dbReference>
<dbReference type="GO" id="GO:0003700">
    <property type="term" value="F:DNA-binding transcription factor activity"/>
    <property type="evidence" value="ECO:0007669"/>
    <property type="project" value="InterPro"/>
</dbReference>
<sequence>MGKHTSVSAVAVLDLHDLLLALNVVSAQQLHAAGIYRETLLDQRANAAPLQEQRVSETLLLMLWQLAERHSTQPELGLIIGQQYNPAAHGVLASWLRHCRRVGEALAVFQRNIALMNPSERWTLSEGQRALTLTVDFAADRAYPQIAAERSLSALLCWSAEMTGTTVTPLSCELMRPRPQQMELFEQLFGRNLRFNADRNRLQLPRAFLDTPITGANDYLRQMLQARAQEALKQVEQGCSLSRTVSRLIRQSLPNKLSLDHICAQLHLSRQTLYRHLKQEGTSYTELVNQIRRELAQTLIEQGLTMERVSEQLGFKDASTFYRACRRWYGAVPNSRIAKPESSRS</sequence>
<accession>A0A395QYA7</accession>
<dbReference type="AlphaFoldDB" id="A0A395QYA7"/>
<dbReference type="PANTHER" id="PTHR47894:SF1">
    <property type="entry name" value="HTH-TYPE TRANSCRIPTIONAL REGULATOR VQSM"/>
    <property type="match status" value="1"/>
</dbReference>
<protein>
    <recommendedName>
        <fullName evidence="4">HTH araC/xylS-type domain-containing protein</fullName>
    </recommendedName>
</protein>
<dbReference type="GO" id="GO:0000976">
    <property type="term" value="F:transcription cis-regulatory region binding"/>
    <property type="evidence" value="ECO:0007669"/>
    <property type="project" value="TreeGrafter"/>
</dbReference>
<dbReference type="RefSeq" id="WP_118131836.1">
    <property type="nucleotide sequence ID" value="NZ_LMAZ01000009.1"/>
</dbReference>
<keyword evidence="1" id="KW-0805">Transcription regulation</keyword>
<dbReference type="InterPro" id="IPR018060">
    <property type="entry name" value="HTH_AraC"/>
</dbReference>
<reference evidence="5 6" key="1">
    <citation type="journal article" date="2018" name="Syst. Appl. Microbiol.">
        <title>Pseudomonas gallaeciensis sp. nov., isolated from crude-oil-contaminated intertidal sand samples after the Prestige oil spill.</title>
        <authorList>
            <person name="Mulet M."/>
            <person name="Sanchez D."/>
            <person name="Rodriguez A.C."/>
            <person name="Nogales B."/>
            <person name="Bosch R."/>
            <person name="Busquets A."/>
            <person name="Gomila M."/>
            <person name="Lalucat J."/>
            <person name="Garcia-Valdes E."/>
        </authorList>
    </citation>
    <scope>NUCLEOTIDE SEQUENCE [LARGE SCALE GENOMIC DNA]</scope>
    <source>
        <strain evidence="5 6">V113</strain>
    </source>
</reference>
<dbReference type="EMBL" id="LMAZ01000009">
    <property type="protein sequence ID" value="RGP52856.1"/>
    <property type="molecule type" value="Genomic_DNA"/>
</dbReference>
<evidence type="ECO:0000256" key="1">
    <source>
        <dbReference type="ARBA" id="ARBA00023015"/>
    </source>
</evidence>
<dbReference type="PROSITE" id="PS01124">
    <property type="entry name" value="HTH_ARAC_FAMILY_2"/>
    <property type="match status" value="1"/>
</dbReference>
<proteinExistence type="predicted"/>
<dbReference type="GO" id="GO:0005829">
    <property type="term" value="C:cytosol"/>
    <property type="evidence" value="ECO:0007669"/>
    <property type="project" value="TreeGrafter"/>
</dbReference>
<evidence type="ECO:0000256" key="3">
    <source>
        <dbReference type="ARBA" id="ARBA00023163"/>
    </source>
</evidence>